<dbReference type="Gene3D" id="3.30.300.30">
    <property type="match status" value="1"/>
</dbReference>
<accession>A0ABU3DGV5</accession>
<reference evidence="4 5" key="1">
    <citation type="submission" date="2023-09" db="EMBL/GenBank/DDBJ databases">
        <authorList>
            <person name="Rey-Velasco X."/>
        </authorList>
    </citation>
    <scope>NUCLEOTIDE SEQUENCE [LARGE SCALE GENOMIC DNA]</scope>
    <source>
        <strain evidence="4 5">F158</strain>
    </source>
</reference>
<dbReference type="PROSITE" id="PS00455">
    <property type="entry name" value="AMP_BINDING"/>
    <property type="match status" value="1"/>
</dbReference>
<evidence type="ECO:0000313" key="4">
    <source>
        <dbReference type="EMBL" id="MDT0682924.1"/>
    </source>
</evidence>
<keyword evidence="5" id="KW-1185">Reference proteome</keyword>
<comment type="similarity">
    <text evidence="1">Belongs to the ATP-dependent AMP-binding enzyme family.</text>
</comment>
<sequence length="513" mass="54821">MTTLTGNALWDTLFAPHEGSESIFLHLPDGRTISYAEFLGHSARLAGALRQAGLAPGDRVAVQAAKSADALALYAACVRTGLIYLPLNTGYTAAEVSYFVEDSAARILVCDPSSEETLAPVCEAAGARLLTLDAAGTGTLADLAIDAAAFPGAEPRTDDDLAAFLYTSGTTGRSKGAMLTHANLASNALTLREHWQFTEADTLLHALPIFHTHGLFVATNVTLAAGGAMVLMPKLDTAELVRWMPEATALMGVPTFYTRLLADPGFTAEVAGGMRLFISGSAPLLSETHRDFEARTGHRILERYGMTETNMSVSNPYEGARKPGTVGRPLPGVELRVVDRESGAPVPQGETGIVEVRGPNVFKGYWNMPEKTAAEFRPDGFFITGDLGRLDEDGYLTIVGRDKDLVISGGYNVYPKEIEEILDEMEGVLESAVIGCPDADLGEVPVAILVPSPGATPDLDAIAARLGETLARYKQPRGYEVVEELPRNTMGKVQKAELRRRFSASRGGEEAPR</sequence>
<organism evidence="4 5">
    <name type="scientific">Tropicimonas omnivorans</name>
    <dbReference type="NCBI Taxonomy" id="3075590"/>
    <lineage>
        <taxon>Bacteria</taxon>
        <taxon>Pseudomonadati</taxon>
        <taxon>Pseudomonadota</taxon>
        <taxon>Alphaproteobacteria</taxon>
        <taxon>Rhodobacterales</taxon>
        <taxon>Roseobacteraceae</taxon>
        <taxon>Tropicimonas</taxon>
    </lineage>
</organism>
<dbReference type="InterPro" id="IPR045851">
    <property type="entry name" value="AMP-bd_C_sf"/>
</dbReference>
<dbReference type="InterPro" id="IPR020845">
    <property type="entry name" value="AMP-binding_CS"/>
</dbReference>
<comment type="caution">
    <text evidence="4">The sequence shown here is derived from an EMBL/GenBank/DDBJ whole genome shotgun (WGS) entry which is preliminary data.</text>
</comment>
<dbReference type="Pfam" id="PF00501">
    <property type="entry name" value="AMP-binding"/>
    <property type="match status" value="1"/>
</dbReference>
<feature type="domain" description="AMP-dependent synthetase/ligase" evidence="2">
    <location>
        <begin position="28"/>
        <end position="366"/>
    </location>
</feature>
<dbReference type="Gene3D" id="3.40.50.12780">
    <property type="entry name" value="N-terminal domain of ligase-like"/>
    <property type="match status" value="1"/>
</dbReference>
<feature type="domain" description="AMP-binding enzyme C-terminal" evidence="3">
    <location>
        <begin position="417"/>
        <end position="492"/>
    </location>
</feature>
<dbReference type="PANTHER" id="PTHR43201:SF8">
    <property type="entry name" value="ACYL-COA SYNTHETASE FAMILY MEMBER 3"/>
    <property type="match status" value="1"/>
</dbReference>
<dbReference type="InterPro" id="IPR042099">
    <property type="entry name" value="ANL_N_sf"/>
</dbReference>
<dbReference type="Pfam" id="PF13193">
    <property type="entry name" value="AMP-binding_C"/>
    <property type="match status" value="1"/>
</dbReference>
<dbReference type="RefSeq" id="WP_311690922.1">
    <property type="nucleotide sequence ID" value="NZ_JAVRHL010000002.1"/>
</dbReference>
<proteinExistence type="inferred from homology"/>
<evidence type="ECO:0000313" key="5">
    <source>
        <dbReference type="Proteomes" id="UP001265259"/>
    </source>
</evidence>
<dbReference type="NCBIfam" id="NF005702">
    <property type="entry name" value="PRK07514.1"/>
    <property type="match status" value="1"/>
</dbReference>
<dbReference type="CDD" id="cd05941">
    <property type="entry name" value="MCS"/>
    <property type="match status" value="1"/>
</dbReference>
<dbReference type="PANTHER" id="PTHR43201">
    <property type="entry name" value="ACYL-COA SYNTHETASE"/>
    <property type="match status" value="1"/>
</dbReference>
<dbReference type="SUPFAM" id="SSF56801">
    <property type="entry name" value="Acetyl-CoA synthetase-like"/>
    <property type="match status" value="1"/>
</dbReference>
<dbReference type="InterPro" id="IPR000873">
    <property type="entry name" value="AMP-dep_synth/lig_dom"/>
</dbReference>
<protein>
    <submittedName>
        <fullName evidence="4">Malonyl-CoA synthase</fullName>
    </submittedName>
</protein>
<evidence type="ECO:0000256" key="1">
    <source>
        <dbReference type="ARBA" id="ARBA00006432"/>
    </source>
</evidence>
<name>A0ABU3DGV5_9RHOB</name>
<dbReference type="EMBL" id="JAVRHL010000002">
    <property type="protein sequence ID" value="MDT0682924.1"/>
    <property type="molecule type" value="Genomic_DNA"/>
</dbReference>
<gene>
    <name evidence="4" type="ORF">RM543_09520</name>
</gene>
<dbReference type="Proteomes" id="UP001265259">
    <property type="component" value="Unassembled WGS sequence"/>
</dbReference>
<dbReference type="InterPro" id="IPR025110">
    <property type="entry name" value="AMP-bd_C"/>
</dbReference>
<evidence type="ECO:0000259" key="2">
    <source>
        <dbReference type="Pfam" id="PF00501"/>
    </source>
</evidence>
<evidence type="ECO:0000259" key="3">
    <source>
        <dbReference type="Pfam" id="PF13193"/>
    </source>
</evidence>